<keyword evidence="4" id="KW-1185">Reference proteome</keyword>
<dbReference type="InterPro" id="IPR004360">
    <property type="entry name" value="Glyas_Fos-R_dOase_dom"/>
</dbReference>
<feature type="compositionally biased region" description="Polar residues" evidence="1">
    <location>
        <begin position="165"/>
        <end position="179"/>
    </location>
</feature>
<dbReference type="Gene3D" id="3.30.720.110">
    <property type="match status" value="1"/>
</dbReference>
<dbReference type="Proteomes" id="UP000612956">
    <property type="component" value="Unassembled WGS sequence"/>
</dbReference>
<dbReference type="RefSeq" id="WP_188827022.1">
    <property type="nucleotide sequence ID" value="NZ_BMMW01000001.1"/>
</dbReference>
<name>A0A917Q8F1_9NOCA</name>
<dbReference type="PANTHER" id="PTHR34109">
    <property type="entry name" value="BNAUNNG04460D PROTEIN-RELATED"/>
    <property type="match status" value="1"/>
</dbReference>
<organism evidence="3 4">
    <name type="scientific">Nocardia camponoti</name>
    <dbReference type="NCBI Taxonomy" id="1616106"/>
    <lineage>
        <taxon>Bacteria</taxon>
        <taxon>Bacillati</taxon>
        <taxon>Actinomycetota</taxon>
        <taxon>Actinomycetes</taxon>
        <taxon>Mycobacteriales</taxon>
        <taxon>Nocardiaceae</taxon>
        <taxon>Nocardia</taxon>
    </lineage>
</organism>
<dbReference type="InterPro" id="IPR029068">
    <property type="entry name" value="Glyas_Bleomycin-R_OHBP_Dase"/>
</dbReference>
<dbReference type="PANTHER" id="PTHR34109:SF1">
    <property type="entry name" value="VOC DOMAIN-CONTAINING PROTEIN"/>
    <property type="match status" value="1"/>
</dbReference>
<dbReference type="EMBL" id="BMMW01000001">
    <property type="protein sequence ID" value="GGK36060.1"/>
    <property type="molecule type" value="Genomic_DNA"/>
</dbReference>
<dbReference type="Pfam" id="PF00903">
    <property type="entry name" value="Glyoxalase"/>
    <property type="match status" value="1"/>
</dbReference>
<evidence type="ECO:0000313" key="4">
    <source>
        <dbReference type="Proteomes" id="UP000612956"/>
    </source>
</evidence>
<proteinExistence type="predicted"/>
<comment type="caution">
    <text evidence="3">The sequence shown here is derived from an EMBL/GenBank/DDBJ whole genome shotgun (WGS) entry which is preliminary data.</text>
</comment>
<reference evidence="3" key="2">
    <citation type="submission" date="2020-09" db="EMBL/GenBank/DDBJ databases">
        <authorList>
            <person name="Sun Q."/>
            <person name="Zhou Y."/>
        </authorList>
    </citation>
    <scope>NUCLEOTIDE SEQUENCE</scope>
    <source>
        <strain evidence="3">CGMCC 4.7278</strain>
    </source>
</reference>
<gene>
    <name evidence="3" type="ORF">GCM10011591_04620</name>
</gene>
<dbReference type="SUPFAM" id="SSF54593">
    <property type="entry name" value="Glyoxalase/Bleomycin resistance protein/Dihydroxybiphenyl dioxygenase"/>
    <property type="match status" value="1"/>
</dbReference>
<dbReference type="AlphaFoldDB" id="A0A917Q8F1"/>
<dbReference type="CDD" id="cd07246">
    <property type="entry name" value="VOC_like"/>
    <property type="match status" value="1"/>
</dbReference>
<reference evidence="3" key="1">
    <citation type="journal article" date="2014" name="Int. J. Syst. Evol. Microbiol.">
        <title>Complete genome sequence of Corynebacterium casei LMG S-19264T (=DSM 44701T), isolated from a smear-ripened cheese.</title>
        <authorList>
            <consortium name="US DOE Joint Genome Institute (JGI-PGF)"/>
            <person name="Walter F."/>
            <person name="Albersmeier A."/>
            <person name="Kalinowski J."/>
            <person name="Ruckert C."/>
        </authorList>
    </citation>
    <scope>NUCLEOTIDE SEQUENCE</scope>
    <source>
        <strain evidence="3">CGMCC 4.7278</strain>
    </source>
</reference>
<evidence type="ECO:0000259" key="2">
    <source>
        <dbReference type="Pfam" id="PF00903"/>
    </source>
</evidence>
<feature type="region of interest" description="Disordered" evidence="1">
    <location>
        <begin position="156"/>
        <end position="179"/>
    </location>
</feature>
<evidence type="ECO:0000313" key="3">
    <source>
        <dbReference type="EMBL" id="GGK36060.1"/>
    </source>
</evidence>
<dbReference type="Gene3D" id="3.30.720.120">
    <property type="match status" value="1"/>
</dbReference>
<accession>A0A917Q8F1</accession>
<evidence type="ECO:0000256" key="1">
    <source>
        <dbReference type="SAM" id="MobiDB-lite"/>
    </source>
</evidence>
<feature type="domain" description="Glyoxalase/fosfomycin resistance/dioxygenase" evidence="2">
    <location>
        <begin position="15"/>
        <end position="121"/>
    </location>
</feature>
<sequence>MDTTPAGYTTVAPWLVTPDTAALLDFVTAAFDGHELGRVPLADGSIGHAEIRVGDTVLLAFDQRADWPALPSLLRVFVPDADVAFANAIDAGAREVTPLSNNAFGQRGGRVRDPFGNIWWVTANVETVSAEEGMRRLAEPSYRDQMRVAQETLDAELSGAERGRSSSVTAIVQPSAATR</sequence>
<protein>
    <recommendedName>
        <fullName evidence="2">Glyoxalase/fosfomycin resistance/dioxygenase domain-containing protein</fullName>
    </recommendedName>
</protein>